<dbReference type="EMBL" id="AFMD02000277">
    <property type="protein sequence ID" value="EMG21763.1"/>
    <property type="molecule type" value="Genomic_DNA"/>
</dbReference>
<protein>
    <submittedName>
        <fullName evidence="1">AAA protein</fullName>
    </submittedName>
</protein>
<dbReference type="AlphaFoldDB" id="M3IKK2"/>
<gene>
    <name evidence="1" type="ORF">LEP1GSC150_2013</name>
</gene>
<evidence type="ECO:0000313" key="1">
    <source>
        <dbReference type="EMBL" id="EMG21763.1"/>
    </source>
</evidence>
<evidence type="ECO:0000313" key="2">
    <source>
        <dbReference type="Proteomes" id="UP000011778"/>
    </source>
</evidence>
<name>M3IKK2_LEPIT</name>
<sequence>MNSIWEATQEGSLCVPVKQEWKKILKIKLPGLVVDRFENTEWVYFEKTYRSKIELERLLKERIENDVSVNVDTDRVEKILKDLESKSFSLKKIKKTIFSCLNSSFQIISGGPGTGETTIVAFLLQILNELKQLPSPEKIALVAPTGRAAQRLTESVQENLKKSPRLSKMDF</sequence>
<organism evidence="1 2">
    <name type="scientific">Leptospira interrogans serovar Copenhageni str. LT2050</name>
    <dbReference type="NCBI Taxonomy" id="1001598"/>
    <lineage>
        <taxon>Bacteria</taxon>
        <taxon>Pseudomonadati</taxon>
        <taxon>Spirochaetota</taxon>
        <taxon>Spirochaetia</taxon>
        <taxon>Leptospirales</taxon>
        <taxon>Leptospiraceae</taxon>
        <taxon>Leptospira</taxon>
    </lineage>
</organism>
<reference evidence="1 2" key="1">
    <citation type="submission" date="2013-02" db="EMBL/GenBank/DDBJ databases">
        <authorList>
            <person name="Harkins D.M."/>
            <person name="Durkin A.S."/>
            <person name="Brinkac L.M."/>
            <person name="Haft D.H."/>
            <person name="Selengut J.D."/>
            <person name="Sanka R."/>
            <person name="DePew J."/>
            <person name="Purushe J."/>
            <person name="Tulsiani S.M."/>
            <person name="Graham G.C."/>
            <person name="Burns M.-A."/>
            <person name="Dohnt M.F."/>
            <person name="Smythe L.D."/>
            <person name="McKay D.B."/>
            <person name="Craig S.B."/>
            <person name="Vinetz J.M."/>
            <person name="Sutton G.G."/>
            <person name="Nierman W.C."/>
            <person name="Fouts D.E."/>
        </authorList>
    </citation>
    <scope>NUCLEOTIDE SEQUENCE [LARGE SCALE GENOMIC DNA]</scope>
    <source>
        <strain evidence="1 2">LT2050</strain>
    </source>
</reference>
<dbReference type="Gene3D" id="3.40.50.300">
    <property type="entry name" value="P-loop containing nucleotide triphosphate hydrolases"/>
    <property type="match status" value="1"/>
</dbReference>
<accession>M3IKK2</accession>
<dbReference type="Proteomes" id="UP000011778">
    <property type="component" value="Unassembled WGS sequence"/>
</dbReference>
<comment type="caution">
    <text evidence="1">The sequence shown here is derived from an EMBL/GenBank/DDBJ whole genome shotgun (WGS) entry which is preliminary data.</text>
</comment>
<dbReference type="InterPro" id="IPR027417">
    <property type="entry name" value="P-loop_NTPase"/>
</dbReference>
<dbReference type="SUPFAM" id="SSF52540">
    <property type="entry name" value="P-loop containing nucleoside triphosphate hydrolases"/>
    <property type="match status" value="1"/>
</dbReference>
<proteinExistence type="predicted"/>
<dbReference type="Pfam" id="PF13245">
    <property type="entry name" value="AAA_19"/>
    <property type="match status" value="1"/>
</dbReference>